<dbReference type="EC" id="6.5.1.1" evidence="2"/>
<accession>A0ABS4GP47</accession>
<dbReference type="EC" id="6.5.1.6" evidence="2"/>
<evidence type="ECO:0000259" key="1">
    <source>
        <dbReference type="PROSITE" id="PS50160"/>
    </source>
</evidence>
<evidence type="ECO:0000313" key="3">
    <source>
        <dbReference type="Proteomes" id="UP001519343"/>
    </source>
</evidence>
<dbReference type="EC" id="6.5.1.7" evidence="2"/>
<proteinExistence type="predicted"/>
<organism evidence="2 3">
    <name type="scientific">Ammoniphilus resinae</name>
    <dbReference type="NCBI Taxonomy" id="861532"/>
    <lineage>
        <taxon>Bacteria</taxon>
        <taxon>Bacillati</taxon>
        <taxon>Bacillota</taxon>
        <taxon>Bacilli</taxon>
        <taxon>Bacillales</taxon>
        <taxon>Paenibacillaceae</taxon>
        <taxon>Aneurinibacillus group</taxon>
        <taxon>Ammoniphilus</taxon>
    </lineage>
</organism>
<dbReference type="PANTHER" id="PTHR45997:SF1">
    <property type="entry name" value="DNA LIGASE 4"/>
    <property type="match status" value="1"/>
</dbReference>
<gene>
    <name evidence="2" type="ORF">J2Z37_002045</name>
</gene>
<sequence>MLDGEMICLDENNTPCWEDVCARLNTSKADSIKRLSQTKPCLFMAFDALLVDGRDITRKPLIERIEHLNKVVVPSDHIAVVDNYSDGEQLFQATKKLQLEGIVSKKKGSIYTCNARPQNTWYKIKNYTYDIVEVAGIRKNSFGWLLTQDYGNKYVGVCEFVPPQERVAFSRISKQLIKKEDKNYIYLDPLIRCQIKFQGRTKNGHPRTPSFVKFVFD</sequence>
<dbReference type="Gene3D" id="3.30.470.30">
    <property type="entry name" value="DNA ligase/mRNA capping enzyme"/>
    <property type="match status" value="1"/>
</dbReference>
<dbReference type="PANTHER" id="PTHR45997">
    <property type="entry name" value="DNA LIGASE 4"/>
    <property type="match status" value="1"/>
</dbReference>
<keyword evidence="3" id="KW-1185">Reference proteome</keyword>
<reference evidence="2 3" key="1">
    <citation type="submission" date="2021-03" db="EMBL/GenBank/DDBJ databases">
        <title>Genomic Encyclopedia of Type Strains, Phase IV (KMG-IV): sequencing the most valuable type-strain genomes for metagenomic binning, comparative biology and taxonomic classification.</title>
        <authorList>
            <person name="Goeker M."/>
        </authorList>
    </citation>
    <scope>NUCLEOTIDE SEQUENCE [LARGE SCALE GENOMIC DNA]</scope>
    <source>
        <strain evidence="2 3">DSM 24738</strain>
    </source>
</reference>
<dbReference type="EMBL" id="JAGGKT010000004">
    <property type="protein sequence ID" value="MBP1932044.1"/>
    <property type="molecule type" value="Genomic_DNA"/>
</dbReference>
<keyword evidence="2" id="KW-0436">Ligase</keyword>
<feature type="domain" description="ATP-dependent DNA ligase family profile" evidence="1">
    <location>
        <begin position="43"/>
        <end position="125"/>
    </location>
</feature>
<dbReference type="SUPFAM" id="SSF56091">
    <property type="entry name" value="DNA ligase/mRNA capping enzyme, catalytic domain"/>
    <property type="match status" value="1"/>
</dbReference>
<protein>
    <submittedName>
        <fullName evidence="2">DNA ligase-1</fullName>
        <ecNumber evidence="2">6.5.1.1</ecNumber>
        <ecNumber evidence="2">6.5.1.6</ecNumber>
        <ecNumber evidence="2">6.5.1.7</ecNumber>
    </submittedName>
</protein>
<dbReference type="Pfam" id="PF01068">
    <property type="entry name" value="DNA_ligase_A_M"/>
    <property type="match status" value="1"/>
</dbReference>
<evidence type="ECO:0000313" key="2">
    <source>
        <dbReference type="EMBL" id="MBP1932044.1"/>
    </source>
</evidence>
<dbReference type="Proteomes" id="UP001519343">
    <property type="component" value="Unassembled WGS sequence"/>
</dbReference>
<comment type="caution">
    <text evidence="2">The sequence shown here is derived from an EMBL/GenBank/DDBJ whole genome shotgun (WGS) entry which is preliminary data.</text>
</comment>
<dbReference type="GO" id="GO:0003910">
    <property type="term" value="F:DNA ligase (ATP) activity"/>
    <property type="evidence" value="ECO:0007669"/>
    <property type="project" value="UniProtKB-EC"/>
</dbReference>
<dbReference type="InterPro" id="IPR029710">
    <property type="entry name" value="LIG4"/>
</dbReference>
<name>A0ABS4GP47_9BACL</name>
<dbReference type="PROSITE" id="PS50160">
    <property type="entry name" value="DNA_LIGASE_A3"/>
    <property type="match status" value="1"/>
</dbReference>
<dbReference type="InterPro" id="IPR012310">
    <property type="entry name" value="DNA_ligase_ATP-dep_cent"/>
</dbReference>